<organism evidence="3 4">
    <name type="scientific">Saprolegnia parasitica (strain CBS 223.65)</name>
    <dbReference type="NCBI Taxonomy" id="695850"/>
    <lineage>
        <taxon>Eukaryota</taxon>
        <taxon>Sar</taxon>
        <taxon>Stramenopiles</taxon>
        <taxon>Oomycota</taxon>
        <taxon>Saprolegniomycetes</taxon>
        <taxon>Saprolegniales</taxon>
        <taxon>Saprolegniaceae</taxon>
        <taxon>Saprolegnia</taxon>
    </lineage>
</organism>
<dbReference type="GeneID" id="24133503"/>
<feature type="region of interest" description="Disordered" evidence="2">
    <location>
        <begin position="103"/>
        <end position="161"/>
    </location>
</feature>
<evidence type="ECO:0000313" key="4">
    <source>
        <dbReference type="Proteomes" id="UP000030745"/>
    </source>
</evidence>
<evidence type="ECO:0000256" key="1">
    <source>
        <dbReference type="SAM" id="Coils"/>
    </source>
</evidence>
<keyword evidence="4" id="KW-1185">Reference proteome</keyword>
<feature type="coiled-coil region" evidence="1">
    <location>
        <begin position="576"/>
        <end position="627"/>
    </location>
</feature>
<reference evidence="3 4" key="1">
    <citation type="journal article" date="2013" name="PLoS Genet.">
        <title>Distinctive expansion of potential virulence genes in the genome of the oomycete fish pathogen Saprolegnia parasitica.</title>
        <authorList>
            <person name="Jiang R.H."/>
            <person name="de Bruijn I."/>
            <person name="Haas B.J."/>
            <person name="Belmonte R."/>
            <person name="Lobach L."/>
            <person name="Christie J."/>
            <person name="van den Ackerveken G."/>
            <person name="Bottin A."/>
            <person name="Bulone V."/>
            <person name="Diaz-Moreno S.M."/>
            <person name="Dumas B."/>
            <person name="Fan L."/>
            <person name="Gaulin E."/>
            <person name="Govers F."/>
            <person name="Grenville-Briggs L.J."/>
            <person name="Horner N.R."/>
            <person name="Levin J.Z."/>
            <person name="Mammella M."/>
            <person name="Meijer H.J."/>
            <person name="Morris P."/>
            <person name="Nusbaum C."/>
            <person name="Oome S."/>
            <person name="Phillips A.J."/>
            <person name="van Rooyen D."/>
            <person name="Rzeszutek E."/>
            <person name="Saraiva M."/>
            <person name="Secombes C.J."/>
            <person name="Seidl M.F."/>
            <person name="Snel B."/>
            <person name="Stassen J.H."/>
            <person name="Sykes S."/>
            <person name="Tripathy S."/>
            <person name="van den Berg H."/>
            <person name="Vega-Arreguin J.C."/>
            <person name="Wawra S."/>
            <person name="Young S.K."/>
            <person name="Zeng Q."/>
            <person name="Dieguez-Uribeondo J."/>
            <person name="Russ C."/>
            <person name="Tyler B.M."/>
            <person name="van West P."/>
        </authorList>
    </citation>
    <scope>NUCLEOTIDE SEQUENCE [LARGE SCALE GENOMIC DNA]</scope>
    <source>
        <strain evidence="3 4">CBS 223.65</strain>
    </source>
</reference>
<dbReference type="STRING" id="695850.A0A067CA08"/>
<feature type="compositionally biased region" description="Polar residues" evidence="2">
    <location>
        <begin position="121"/>
        <end position="133"/>
    </location>
</feature>
<name>A0A067CA08_SAPPC</name>
<dbReference type="KEGG" id="spar:SPRG_11468"/>
<evidence type="ECO:0000313" key="3">
    <source>
        <dbReference type="EMBL" id="KDO23376.1"/>
    </source>
</evidence>
<gene>
    <name evidence="3" type="ORF">SPRG_11468</name>
</gene>
<dbReference type="Proteomes" id="UP000030745">
    <property type="component" value="Unassembled WGS sequence"/>
</dbReference>
<feature type="compositionally biased region" description="Acidic residues" evidence="2">
    <location>
        <begin position="454"/>
        <end position="464"/>
    </location>
</feature>
<dbReference type="RefSeq" id="XP_012205866.1">
    <property type="nucleotide sequence ID" value="XM_012350476.1"/>
</dbReference>
<feature type="region of interest" description="Disordered" evidence="2">
    <location>
        <begin position="391"/>
        <end position="477"/>
    </location>
</feature>
<dbReference type="AlphaFoldDB" id="A0A067CA08"/>
<dbReference type="VEuPathDB" id="FungiDB:SPRG_11468"/>
<dbReference type="OrthoDB" id="125393at2759"/>
<dbReference type="EMBL" id="KK583254">
    <property type="protein sequence ID" value="KDO23376.1"/>
    <property type="molecule type" value="Genomic_DNA"/>
</dbReference>
<protein>
    <submittedName>
        <fullName evidence="3">Uncharacterized protein</fullName>
    </submittedName>
</protein>
<sequence length="808" mass="86695">MQAPIGVQIIQNIVPHLGTQATSLEKVLRTLCAKIETLESYISAISNGVTEMDQRLRTIAHNIEGSTDAVDAGSVIHFPLERKLSERASSNVVDNIIKKFGPGTKVRHHRHRHHTKAATVDETTPDMSQSRTSAPAVESPSMILEEDRRSSPLSSNATGDTAVPSIVATAAAPEIATPAAVEPQTASEATSQEPLEARTYAAAEGPLQEASEAVPQATPENPIEMAPQVARTTEAPTDAALDAAQATAIASDTVDVPTTPIEAAAAVSALDDNQLAAPTTAPIASPAPLAVDEAAMSTEPLSAFQDNTPGTESIVTAPQTSMDASDVAPPVAAALPLRRSQTVPPMHMDALSAVGLVVVRMHAAPKVAHAKVAPIPSATLDTTPQTAAAPVSVTVVSSPERSNTSTEALPRVRSKQGSMRRLSSLKRNSIEAAPCTPPLRSVDTKSNESGSDSYSDDDDVDTVVDDPVRPPTPNALSREEIARRKVLGKAAWEKLRKKQFLLTKTKGNILTTKKKDVFTIARRLEMLEKHSKELFAGSKQTTLDFHNTIADLTTRVQSELAAKADVTSVLFVTQLQNDAERSIQSLLDDVARLQATKADLSTVEANKTRTKDAIDKLTKDLESLQRKLGVMSMSYDAEFASLETRHTTWKKEIDAQLLTIAGQIKANTTRIEDSRRSLKRKADLKMLHELEEAILHHKAKEDGMCIARCLSCHKEVTENPAEKSDDEAAEDDNSLLKKINPSVHAQKQVYRSSVPLHATLQHLETSATEAPMSPGPFRPLNLVAGKKVLKARPGTAPIRAKGSKKLDA</sequence>
<accession>A0A067CA08</accession>
<evidence type="ECO:0000256" key="2">
    <source>
        <dbReference type="SAM" id="MobiDB-lite"/>
    </source>
</evidence>
<dbReference type="OMA" id="GMCIARC"/>
<proteinExistence type="predicted"/>
<feature type="compositionally biased region" description="Basic residues" evidence="2">
    <location>
        <begin position="105"/>
        <end position="116"/>
    </location>
</feature>
<keyword evidence="1" id="KW-0175">Coiled coil</keyword>